<keyword evidence="2" id="KW-1185">Reference proteome</keyword>
<evidence type="ECO:0000313" key="1">
    <source>
        <dbReference type="EMBL" id="RNF40045.1"/>
    </source>
</evidence>
<name>A0A3M8P8M2_9BACL</name>
<dbReference type="Proteomes" id="UP000275473">
    <property type="component" value="Unassembled WGS sequence"/>
</dbReference>
<comment type="caution">
    <text evidence="1">The sequence shown here is derived from an EMBL/GenBank/DDBJ whole genome shotgun (WGS) entry which is preliminary data.</text>
</comment>
<dbReference type="OrthoDB" id="9805740at2"/>
<protein>
    <submittedName>
        <fullName evidence="1">Alpha-ribazole-5-phosphate synthase</fullName>
    </submittedName>
</protein>
<dbReference type="AlphaFoldDB" id="A0A3M8P8M2"/>
<gene>
    <name evidence="1" type="ORF">EEX84_05250</name>
</gene>
<dbReference type="RefSeq" id="WP_123164553.1">
    <property type="nucleotide sequence ID" value="NZ_RIAX01000003.1"/>
</dbReference>
<reference evidence="1 2" key="1">
    <citation type="journal article" date="2018" name="Int. J. Syst. Evol. Microbiol.">
        <title>Planococcus salinus sp. nov., a moderately halophilic bacterium isolated from a saline-alkali soil.</title>
        <authorList>
            <person name="Gan L."/>
        </authorList>
    </citation>
    <scope>NUCLEOTIDE SEQUENCE [LARGE SCALE GENOMIC DNA]</scope>
    <source>
        <strain evidence="1 2">LCB217</strain>
    </source>
</reference>
<proteinExistence type="predicted"/>
<dbReference type="EMBL" id="RIAX01000003">
    <property type="protein sequence ID" value="RNF40045.1"/>
    <property type="molecule type" value="Genomic_DNA"/>
</dbReference>
<sequence>MRHELLAEDWVITSDNSAGIGEKPLDAVSASDRNTAKFAARVALLEQWAAGSEPEAVLLHNFSGHAQWQRYVEGIEELFKETDMTSLPIAGSSETNMETLQSGVAVTMFGKRIRELTATDLTWFVYGAPLVGSDVLKNSEQVADTKKIRQALMSGLIDRIWPVGSKGIKREMELLSGKPLTVSAAVDVTASGGPATCVMIGVGKGKIKQLTPHFGIHIYPLHLTQQK</sequence>
<organism evidence="1 2">
    <name type="scientific">Planococcus salinus</name>
    <dbReference type="NCBI Taxonomy" id="1848460"/>
    <lineage>
        <taxon>Bacteria</taxon>
        <taxon>Bacillati</taxon>
        <taxon>Bacillota</taxon>
        <taxon>Bacilli</taxon>
        <taxon>Bacillales</taxon>
        <taxon>Caryophanaceae</taxon>
        <taxon>Planococcus</taxon>
    </lineage>
</organism>
<accession>A0A3M8P8M2</accession>
<evidence type="ECO:0000313" key="2">
    <source>
        <dbReference type="Proteomes" id="UP000275473"/>
    </source>
</evidence>